<name>A0AAW2WUQ5_9LAMI</name>
<comment type="caution">
    <text evidence="4">The sequence shown here is derived from an EMBL/GenBank/DDBJ whole genome shotgun (WGS) entry which is preliminary data.</text>
</comment>
<evidence type="ECO:0008006" key="5">
    <source>
        <dbReference type="Google" id="ProtNLM"/>
    </source>
</evidence>
<sequence>MGGVDLDVDRLKKAWRLTDEEEDEVLFPGGLWRAGGAVHSLCLVGRLLSNRPYRFEALCTSMKGMFLSVKGVEITQLEEGRLLFRFNHIIDKQRVLEGCPWSFEKSILILSAIGEFDSPMSVALDHCDFFRYGGGCGGLPLGSHPAVPGGLNVTKPLKRALKLRSLTGEELLVRFTYERLPNICYLCGCLGHIDRYCEVRFDKGFCETDDMKPYGPWLRAPIPTRKQIPTQLQGKGFSNAGATHRQPPARTGAAIFGAFSHAQVPHGGRTAPSAEEEGSKSVQRGKGVDWLACEGGSPRPVLEDDGERRDVVMPTVDLESSAQEGSRGLEDVSAVNEFSGPITWGSVLKVRWRRQRLLNQMGFVN</sequence>
<dbReference type="InterPro" id="IPR025836">
    <property type="entry name" value="Zn_knuckle_CX2CX4HX4C"/>
</dbReference>
<accession>A0AAW2WUQ5</accession>
<organism evidence="4">
    <name type="scientific">Sesamum latifolium</name>
    <dbReference type="NCBI Taxonomy" id="2727402"/>
    <lineage>
        <taxon>Eukaryota</taxon>
        <taxon>Viridiplantae</taxon>
        <taxon>Streptophyta</taxon>
        <taxon>Embryophyta</taxon>
        <taxon>Tracheophyta</taxon>
        <taxon>Spermatophyta</taxon>
        <taxon>Magnoliopsida</taxon>
        <taxon>eudicotyledons</taxon>
        <taxon>Gunneridae</taxon>
        <taxon>Pentapetalae</taxon>
        <taxon>asterids</taxon>
        <taxon>lamiids</taxon>
        <taxon>Lamiales</taxon>
        <taxon>Pedaliaceae</taxon>
        <taxon>Sesamum</taxon>
    </lineage>
</organism>
<feature type="domain" description="Zinc knuckle CX2CX4HX4C" evidence="3">
    <location>
        <begin position="152"/>
        <end position="198"/>
    </location>
</feature>
<dbReference type="Pfam" id="PF14392">
    <property type="entry name" value="zf-CCHC_4"/>
    <property type="match status" value="1"/>
</dbReference>
<evidence type="ECO:0000313" key="4">
    <source>
        <dbReference type="EMBL" id="KAL0444689.1"/>
    </source>
</evidence>
<evidence type="ECO:0000259" key="3">
    <source>
        <dbReference type="Pfam" id="PF14392"/>
    </source>
</evidence>
<dbReference type="Pfam" id="PF14111">
    <property type="entry name" value="DUF4283"/>
    <property type="match status" value="1"/>
</dbReference>
<dbReference type="AlphaFoldDB" id="A0AAW2WUQ5"/>
<protein>
    <recommendedName>
        <fullName evidence="5">CCHC-type domain-containing protein</fullName>
    </recommendedName>
</protein>
<feature type="region of interest" description="Disordered" evidence="1">
    <location>
        <begin position="265"/>
        <end position="306"/>
    </location>
</feature>
<dbReference type="PANTHER" id="PTHR31286">
    <property type="entry name" value="GLYCINE-RICH CELL WALL STRUCTURAL PROTEIN 1.8-LIKE"/>
    <property type="match status" value="1"/>
</dbReference>
<dbReference type="InterPro" id="IPR025558">
    <property type="entry name" value="DUF4283"/>
</dbReference>
<reference evidence="4" key="2">
    <citation type="journal article" date="2024" name="Plant">
        <title>Genomic evolution and insights into agronomic trait innovations of Sesamum species.</title>
        <authorList>
            <person name="Miao H."/>
            <person name="Wang L."/>
            <person name="Qu L."/>
            <person name="Liu H."/>
            <person name="Sun Y."/>
            <person name="Le M."/>
            <person name="Wang Q."/>
            <person name="Wei S."/>
            <person name="Zheng Y."/>
            <person name="Lin W."/>
            <person name="Duan Y."/>
            <person name="Cao H."/>
            <person name="Xiong S."/>
            <person name="Wang X."/>
            <person name="Wei L."/>
            <person name="Li C."/>
            <person name="Ma Q."/>
            <person name="Ju M."/>
            <person name="Zhao R."/>
            <person name="Li G."/>
            <person name="Mu C."/>
            <person name="Tian Q."/>
            <person name="Mei H."/>
            <person name="Zhang T."/>
            <person name="Gao T."/>
            <person name="Zhang H."/>
        </authorList>
    </citation>
    <scope>NUCLEOTIDE SEQUENCE</scope>
    <source>
        <tissue evidence="4">Leaf</tissue>
    </source>
</reference>
<dbReference type="PANTHER" id="PTHR31286:SF167">
    <property type="entry name" value="OS09G0268800 PROTEIN"/>
    <property type="match status" value="1"/>
</dbReference>
<evidence type="ECO:0000256" key="1">
    <source>
        <dbReference type="SAM" id="MobiDB-lite"/>
    </source>
</evidence>
<dbReference type="EMBL" id="JACGWN010000007">
    <property type="protein sequence ID" value="KAL0444689.1"/>
    <property type="molecule type" value="Genomic_DNA"/>
</dbReference>
<reference evidence="4" key="1">
    <citation type="submission" date="2020-06" db="EMBL/GenBank/DDBJ databases">
        <authorList>
            <person name="Li T."/>
            <person name="Hu X."/>
            <person name="Zhang T."/>
            <person name="Song X."/>
            <person name="Zhang H."/>
            <person name="Dai N."/>
            <person name="Sheng W."/>
            <person name="Hou X."/>
            <person name="Wei L."/>
        </authorList>
    </citation>
    <scope>NUCLEOTIDE SEQUENCE</scope>
    <source>
        <strain evidence="4">KEN1</strain>
        <tissue evidence="4">Leaf</tissue>
    </source>
</reference>
<feature type="domain" description="DUF4283" evidence="2">
    <location>
        <begin position="39"/>
        <end position="110"/>
    </location>
</feature>
<gene>
    <name evidence="4" type="ORF">Slati_2191600</name>
</gene>
<proteinExistence type="predicted"/>
<dbReference type="InterPro" id="IPR040256">
    <property type="entry name" value="At4g02000-like"/>
</dbReference>
<evidence type="ECO:0000259" key="2">
    <source>
        <dbReference type="Pfam" id="PF14111"/>
    </source>
</evidence>